<dbReference type="EMBL" id="CP014500">
    <property type="protein sequence ID" value="ANB11348.1"/>
    <property type="molecule type" value="Genomic_DNA"/>
</dbReference>
<feature type="compositionally biased region" description="Low complexity" evidence="5">
    <location>
        <begin position="307"/>
        <end position="332"/>
    </location>
</feature>
<proteinExistence type="inferred from homology"/>
<dbReference type="GO" id="GO:0005739">
    <property type="term" value="C:mitochondrion"/>
    <property type="evidence" value="ECO:0007669"/>
    <property type="project" value="UniProtKB-SubCell"/>
</dbReference>
<evidence type="ECO:0000313" key="7">
    <source>
        <dbReference type="Proteomes" id="UP000189580"/>
    </source>
</evidence>
<dbReference type="InterPro" id="IPR018828">
    <property type="entry name" value="RRG7"/>
</dbReference>
<protein>
    <recommendedName>
        <fullName evidence="3">Required for respiratory growth protein 7, mitochondrial</fullName>
    </recommendedName>
</protein>
<dbReference type="PANTHER" id="PTHR28133">
    <property type="entry name" value="REQUIRED FOR RESPIRATORY GROWTH PROTEIN 7, MITOCHONDRIAL"/>
    <property type="match status" value="1"/>
</dbReference>
<comment type="similarity">
    <text evidence="2">Belongs to the RRG7 family.</text>
</comment>
<dbReference type="PANTHER" id="PTHR28133:SF1">
    <property type="entry name" value="REQUIRED FOR RESPIRATORY GROWTH PROTEIN 7, MITOCHONDRIAL"/>
    <property type="match status" value="1"/>
</dbReference>
<evidence type="ECO:0000256" key="3">
    <source>
        <dbReference type="ARBA" id="ARBA00014638"/>
    </source>
</evidence>
<dbReference type="GO" id="GO:0006302">
    <property type="term" value="P:double-strand break repair"/>
    <property type="evidence" value="ECO:0007669"/>
    <property type="project" value="UniProtKB-ARBA"/>
</dbReference>
<sequence length="332" mass="36387">MVLTKLLNLSQEIRPYSQVSHSKMWTEVLKRYYNHSYPVLRRCPSTRCHYSIKNPIERSKSPLFNSQRRLLSTASQLQQPAKTGQAKSVLSIGGTATKSPRARTIQSAATASATSAALGSPHHDLKSYIRYTNCNNVNQKSTVFRGTLYEYSVQHILMSHLKFKGVVRSGRAGDKGVDLLGNWKKLLALVQCKSSTVKTGARLFREMAGVYNIFVAGSKDEGKAVIIIASPASITSHGMREFLQLSIPIIYCKIDYTVPLYNFETSDYDLGSLADGSALQSILYNDEAAKLLAKHGLKISQQYTLDSSPPVVPSSVSSASVKTSIKASVSSA</sequence>
<evidence type="ECO:0000256" key="2">
    <source>
        <dbReference type="ARBA" id="ARBA00009554"/>
    </source>
</evidence>
<feature type="region of interest" description="Disordered" evidence="5">
    <location>
        <begin position="306"/>
        <end position="332"/>
    </location>
</feature>
<dbReference type="GeneID" id="30036255"/>
<dbReference type="Proteomes" id="UP000189580">
    <property type="component" value="Chromosome c"/>
</dbReference>
<gene>
    <name evidence="6" type="primary">RRG7</name>
    <name evidence="6" type="ORF">AWJ20_4154</name>
</gene>
<evidence type="ECO:0000256" key="1">
    <source>
        <dbReference type="ARBA" id="ARBA00004173"/>
    </source>
</evidence>
<dbReference type="AlphaFoldDB" id="A0A161HJ46"/>
<dbReference type="OrthoDB" id="20734at2759"/>
<keyword evidence="7" id="KW-1185">Reference proteome</keyword>
<dbReference type="SUPFAM" id="SSF52980">
    <property type="entry name" value="Restriction endonuclease-like"/>
    <property type="match status" value="1"/>
</dbReference>
<accession>A0A161HJ46</accession>
<evidence type="ECO:0000256" key="4">
    <source>
        <dbReference type="ARBA" id="ARBA00023128"/>
    </source>
</evidence>
<evidence type="ECO:0000256" key="5">
    <source>
        <dbReference type="SAM" id="MobiDB-lite"/>
    </source>
</evidence>
<dbReference type="InterPro" id="IPR011335">
    <property type="entry name" value="Restrct_endonuc-II-like"/>
</dbReference>
<keyword evidence="4" id="KW-0496">Mitochondrion</keyword>
<dbReference type="KEGG" id="slb:AWJ20_4154"/>
<dbReference type="Pfam" id="PF10356">
    <property type="entry name" value="RRG7"/>
    <property type="match status" value="2"/>
</dbReference>
<evidence type="ECO:0000313" key="6">
    <source>
        <dbReference type="EMBL" id="ANB11348.1"/>
    </source>
</evidence>
<name>A0A161HJ46_9ASCO</name>
<reference evidence="6 7" key="1">
    <citation type="submission" date="2016-02" db="EMBL/GenBank/DDBJ databases">
        <title>Complete genome sequence and transcriptome regulation of the pentose utilising yeast Sugiyamaella lignohabitans.</title>
        <authorList>
            <person name="Bellasio M."/>
            <person name="Peymann A."/>
            <person name="Valli M."/>
            <person name="Sipitzky M."/>
            <person name="Graf A."/>
            <person name="Sauer M."/>
            <person name="Marx H."/>
            <person name="Mattanovich D."/>
        </authorList>
    </citation>
    <scope>NUCLEOTIDE SEQUENCE [LARGE SCALE GENOMIC DNA]</scope>
    <source>
        <strain evidence="6 7">CBS 10342</strain>
    </source>
</reference>
<comment type="subcellular location">
    <subcellularLocation>
        <location evidence="1">Mitochondrion</location>
    </subcellularLocation>
</comment>
<organism evidence="6 7">
    <name type="scientific">Sugiyamaella lignohabitans</name>
    <dbReference type="NCBI Taxonomy" id="796027"/>
    <lineage>
        <taxon>Eukaryota</taxon>
        <taxon>Fungi</taxon>
        <taxon>Dikarya</taxon>
        <taxon>Ascomycota</taxon>
        <taxon>Saccharomycotina</taxon>
        <taxon>Dipodascomycetes</taxon>
        <taxon>Dipodascales</taxon>
        <taxon>Trichomonascaceae</taxon>
        <taxon>Sugiyamaella</taxon>
    </lineage>
</organism>
<dbReference type="RefSeq" id="XP_018733825.1">
    <property type="nucleotide sequence ID" value="XM_018881213.1"/>
</dbReference>